<protein>
    <recommendedName>
        <fullName evidence="1">YcaO domain-containing protein</fullName>
    </recommendedName>
</protein>
<evidence type="ECO:0000259" key="1">
    <source>
        <dbReference type="PROSITE" id="PS51664"/>
    </source>
</evidence>
<evidence type="ECO:0000313" key="2">
    <source>
        <dbReference type="EMBL" id="SYX83292.1"/>
    </source>
</evidence>
<gene>
    <name evidence="2" type="ORF">PBLR_11714</name>
</gene>
<dbReference type="AlphaFoldDB" id="A0A383R9N6"/>
<feature type="domain" description="YcaO" evidence="1">
    <location>
        <begin position="266"/>
        <end position="651"/>
    </location>
</feature>
<reference evidence="3" key="1">
    <citation type="submission" date="2018-08" db="EMBL/GenBank/DDBJ databases">
        <authorList>
            <person name="Chevrot R."/>
        </authorList>
    </citation>
    <scope>NUCLEOTIDE SEQUENCE [LARGE SCALE GENOMIC DNA]</scope>
</reference>
<dbReference type="PROSITE" id="PS51664">
    <property type="entry name" value="YCAO"/>
    <property type="match status" value="1"/>
</dbReference>
<dbReference type="InterPro" id="IPR035985">
    <property type="entry name" value="Ubiquitin-activating_enz"/>
</dbReference>
<dbReference type="Gene3D" id="3.30.160.660">
    <property type="match status" value="1"/>
</dbReference>
<dbReference type="Gene3D" id="3.30.40.250">
    <property type="match status" value="1"/>
</dbReference>
<dbReference type="Pfam" id="PF02624">
    <property type="entry name" value="YcaO"/>
    <property type="match status" value="1"/>
</dbReference>
<dbReference type="RefSeq" id="WP_172619446.1">
    <property type="nucleotide sequence ID" value="NZ_LS992241.1"/>
</dbReference>
<dbReference type="EMBL" id="LS992241">
    <property type="protein sequence ID" value="SYX83292.1"/>
    <property type="molecule type" value="Genomic_DNA"/>
</dbReference>
<dbReference type="SUPFAM" id="SSF69572">
    <property type="entry name" value="Activating enzymes of the ubiquitin-like proteins"/>
    <property type="match status" value="1"/>
</dbReference>
<dbReference type="InterPro" id="IPR022291">
    <property type="entry name" value="Bacteriocin_synth_cyclodeHase"/>
</dbReference>
<dbReference type="InterPro" id="IPR003776">
    <property type="entry name" value="YcaO-like_dom"/>
</dbReference>
<dbReference type="Gene3D" id="3.40.50.720">
    <property type="entry name" value="NAD(P)-binding Rossmann-like Domain"/>
    <property type="match status" value="1"/>
</dbReference>
<dbReference type="NCBIfam" id="TIGR03604">
    <property type="entry name" value="TOMM_cyclo_SagD"/>
    <property type="match status" value="1"/>
</dbReference>
<evidence type="ECO:0000313" key="3">
    <source>
        <dbReference type="Proteomes" id="UP000304148"/>
    </source>
</evidence>
<dbReference type="InterPro" id="IPR027624">
    <property type="entry name" value="TOMM_cyclo_SagD"/>
</dbReference>
<dbReference type="PANTHER" id="PTHR37809:SF1">
    <property type="entry name" value="RIBOSOMAL PROTEIN S12 METHYLTHIOTRANSFERASE ACCESSORY FACTOR YCAO"/>
    <property type="match status" value="1"/>
</dbReference>
<dbReference type="PANTHER" id="PTHR37809">
    <property type="entry name" value="RIBOSOMAL PROTEIN S12 METHYLTHIOTRANSFERASE ACCESSORY FACTOR YCAO"/>
    <property type="match status" value="1"/>
</dbReference>
<dbReference type="Gene3D" id="3.30.1330.230">
    <property type="match status" value="1"/>
</dbReference>
<dbReference type="NCBIfam" id="TIGR03882">
    <property type="entry name" value="cyclo_dehyd_2"/>
    <property type="match status" value="1"/>
</dbReference>
<dbReference type="Proteomes" id="UP000304148">
    <property type="component" value="Chromosome"/>
</dbReference>
<dbReference type="GO" id="GO:0008641">
    <property type="term" value="F:ubiquitin-like modifier activating enzyme activity"/>
    <property type="evidence" value="ECO:0007669"/>
    <property type="project" value="InterPro"/>
</dbReference>
<organism evidence="2 3">
    <name type="scientific">Paenibacillus alvei</name>
    <name type="common">Bacillus alvei</name>
    <dbReference type="NCBI Taxonomy" id="44250"/>
    <lineage>
        <taxon>Bacteria</taxon>
        <taxon>Bacillati</taxon>
        <taxon>Bacillota</taxon>
        <taxon>Bacilli</taxon>
        <taxon>Bacillales</taxon>
        <taxon>Paenibacillaceae</taxon>
        <taxon>Paenibacillus</taxon>
    </lineage>
</organism>
<sequence>MNTVLVIGEGLLADVVYAQLMDQCNYNVARLTNHNEVIPSTSISIALVLQDQENLGLLLDVNEKLQQGGIPWISAYLSEEEGFVGPMNWPGASGCFQCADIRMSIAGSNTNATDDMLMMLVNPDYVPRVEPEIEVTGYRYMAQLLVEETSKFVNGHSLCTDSHIYMINLHSLNCTRHYILPHGACPVCGQLEEDSPEAASIVLKPSPKLDNSYRCRSMNELQGVLFNDYWDHRSGLFNDIELHLSSVFADAVVNLPLGYYDEVTAGRSHSFMNSQLAAILEGLERYCGITPRGKRPVVFDSYNQLMEVAMDPASIGLHAQEQYEQEGFPFASFDPDTPIEWVWGYSFLQERPILVPHLVAYYSLGHEGSFVYETSNGCAIGGSLEEAVLYGIFEVVERDAFLMTWYAKLQRPRLDPYSSGDEELLLMIQRIKAVLGYEVLLYNVTTENGIPSIWAIAKGAAEHEVSVVCSAGAHLDPIRAAKSAVHELAGTISMVEKRWKERGSEALSMFMDSYEVQLMEDHTLLYGLPEAAERLQFLLEEQRPVRSFAEEFPTPVVPVSTDVTEELKEVLEVFRRLQLDVIVVDQSSSETLRNGLHCVKVLIPGMLPMTFGHHLRRLEGIDRVLEVPMKLGYVDRKLIREELNPYPHPFP</sequence>
<proteinExistence type="predicted"/>
<name>A0A383R9N6_PAEAL</name>
<accession>A0A383R9N6</accession>